<evidence type="ECO:0000313" key="13">
    <source>
        <dbReference type="EMBL" id="PIR99793.1"/>
    </source>
</evidence>
<dbReference type="EMBL" id="PFAE01000033">
    <property type="protein sequence ID" value="PIR99793.1"/>
    <property type="molecule type" value="Genomic_DNA"/>
</dbReference>
<evidence type="ECO:0000256" key="4">
    <source>
        <dbReference type="ARBA" id="ARBA00022960"/>
    </source>
</evidence>
<dbReference type="PANTHER" id="PTHR21581:SF33">
    <property type="entry name" value="D-ALANYL-D-ALANINE CARBOXYPEPTIDASE DACB"/>
    <property type="match status" value="1"/>
</dbReference>
<evidence type="ECO:0000256" key="10">
    <source>
        <dbReference type="SAM" id="MobiDB-lite"/>
    </source>
</evidence>
<dbReference type="GO" id="GO:0009252">
    <property type="term" value="P:peptidoglycan biosynthetic process"/>
    <property type="evidence" value="ECO:0007669"/>
    <property type="project" value="UniProtKB-KW"/>
</dbReference>
<name>A0A2H0VL34_9BACT</name>
<comment type="similarity">
    <text evidence="1 9">Belongs to the peptidase S11 family.</text>
</comment>
<dbReference type="InterPro" id="IPR012338">
    <property type="entry name" value="Beta-lactam/transpept-like"/>
</dbReference>
<dbReference type="SUPFAM" id="SSF56601">
    <property type="entry name" value="beta-lactamase/transpeptidase-like"/>
    <property type="match status" value="1"/>
</dbReference>
<feature type="domain" description="Peptidase S11 D-alanyl-D-alanine carboxypeptidase A N-terminal" evidence="12">
    <location>
        <begin position="85"/>
        <end position="307"/>
    </location>
</feature>
<feature type="region of interest" description="Disordered" evidence="10">
    <location>
        <begin position="1"/>
        <end position="22"/>
    </location>
</feature>
<evidence type="ECO:0000256" key="6">
    <source>
        <dbReference type="ARBA" id="ARBA00023316"/>
    </source>
</evidence>
<protein>
    <recommendedName>
        <fullName evidence="12">Peptidase S11 D-alanyl-D-alanine carboxypeptidase A N-terminal domain-containing protein</fullName>
    </recommendedName>
</protein>
<feature type="non-terminal residue" evidence="13">
    <location>
        <position position="319"/>
    </location>
</feature>
<dbReference type="Proteomes" id="UP000230730">
    <property type="component" value="Unassembled WGS sequence"/>
</dbReference>
<keyword evidence="3" id="KW-0378">Hydrolase</keyword>
<keyword evidence="11" id="KW-0812">Transmembrane</keyword>
<evidence type="ECO:0000256" key="3">
    <source>
        <dbReference type="ARBA" id="ARBA00022801"/>
    </source>
</evidence>
<evidence type="ECO:0000313" key="14">
    <source>
        <dbReference type="Proteomes" id="UP000230730"/>
    </source>
</evidence>
<dbReference type="Gene3D" id="3.40.710.10">
    <property type="entry name" value="DD-peptidase/beta-lactamase superfamily"/>
    <property type="match status" value="1"/>
</dbReference>
<dbReference type="GO" id="GO:0071555">
    <property type="term" value="P:cell wall organization"/>
    <property type="evidence" value="ECO:0007669"/>
    <property type="project" value="UniProtKB-KW"/>
</dbReference>
<evidence type="ECO:0000256" key="11">
    <source>
        <dbReference type="SAM" id="Phobius"/>
    </source>
</evidence>
<keyword evidence="11" id="KW-1133">Transmembrane helix</keyword>
<feature type="active site" description="Acyl-ester intermediate" evidence="7">
    <location>
        <position position="119"/>
    </location>
</feature>
<evidence type="ECO:0000256" key="1">
    <source>
        <dbReference type="ARBA" id="ARBA00007164"/>
    </source>
</evidence>
<organism evidence="13 14">
    <name type="scientific">Candidatus Collierbacteria bacterium CG10_big_fil_rev_8_21_14_0_10_43_36</name>
    <dbReference type="NCBI Taxonomy" id="1974534"/>
    <lineage>
        <taxon>Bacteria</taxon>
        <taxon>Candidatus Collieribacteriota</taxon>
    </lineage>
</organism>
<evidence type="ECO:0000256" key="5">
    <source>
        <dbReference type="ARBA" id="ARBA00022984"/>
    </source>
</evidence>
<feature type="transmembrane region" description="Helical" evidence="11">
    <location>
        <begin position="38"/>
        <end position="58"/>
    </location>
</feature>
<feature type="active site" description="Proton acceptor" evidence="7">
    <location>
        <position position="122"/>
    </location>
</feature>
<feature type="active site" evidence="7">
    <location>
        <position position="173"/>
    </location>
</feature>
<dbReference type="GO" id="GO:0009002">
    <property type="term" value="F:serine-type D-Ala-D-Ala carboxypeptidase activity"/>
    <property type="evidence" value="ECO:0007669"/>
    <property type="project" value="InterPro"/>
</dbReference>
<dbReference type="Pfam" id="PF00768">
    <property type="entry name" value="Peptidase_S11"/>
    <property type="match status" value="1"/>
</dbReference>
<dbReference type="AlphaFoldDB" id="A0A2H0VL34"/>
<evidence type="ECO:0000256" key="7">
    <source>
        <dbReference type="PIRSR" id="PIRSR618044-1"/>
    </source>
</evidence>
<reference evidence="14" key="1">
    <citation type="submission" date="2017-09" db="EMBL/GenBank/DDBJ databases">
        <title>Depth-based differentiation of microbial function through sediment-hosted aquifers and enrichment of novel symbionts in the deep terrestrial subsurface.</title>
        <authorList>
            <person name="Probst A.J."/>
            <person name="Ladd B."/>
            <person name="Jarett J.K."/>
            <person name="Geller-Mcgrath D.E."/>
            <person name="Sieber C.M.K."/>
            <person name="Emerson J.B."/>
            <person name="Anantharaman K."/>
            <person name="Thomas B.C."/>
            <person name="Malmstrom R."/>
            <person name="Stieglmeier M."/>
            <person name="Klingl A."/>
            <person name="Woyke T."/>
            <person name="Ryan C.M."/>
            <person name="Banfield J.F."/>
        </authorList>
    </citation>
    <scope>NUCLEOTIDE SEQUENCE [LARGE SCALE GENOMIC DNA]</scope>
</reference>
<dbReference type="GO" id="GO:0008360">
    <property type="term" value="P:regulation of cell shape"/>
    <property type="evidence" value="ECO:0007669"/>
    <property type="project" value="UniProtKB-KW"/>
</dbReference>
<keyword evidence="5" id="KW-0573">Peptidoglycan synthesis</keyword>
<dbReference type="InterPro" id="IPR018044">
    <property type="entry name" value="Peptidase_S11"/>
</dbReference>
<accession>A0A2H0VL34</accession>
<dbReference type="PANTHER" id="PTHR21581">
    <property type="entry name" value="D-ALANYL-D-ALANINE CARBOXYPEPTIDASE"/>
    <property type="match status" value="1"/>
</dbReference>
<feature type="compositionally biased region" description="Basic residues" evidence="10">
    <location>
        <begin position="1"/>
        <end position="13"/>
    </location>
</feature>
<gene>
    <name evidence="13" type="ORF">COT86_02075</name>
</gene>
<keyword evidence="11" id="KW-0472">Membrane</keyword>
<evidence type="ECO:0000259" key="12">
    <source>
        <dbReference type="Pfam" id="PF00768"/>
    </source>
</evidence>
<feature type="binding site" evidence="8">
    <location>
        <position position="278"/>
    </location>
    <ligand>
        <name>substrate</name>
    </ligand>
</feature>
<proteinExistence type="inferred from homology"/>
<comment type="caution">
    <text evidence="13">The sequence shown here is derived from an EMBL/GenBank/DDBJ whole genome shotgun (WGS) entry which is preliminary data.</text>
</comment>
<keyword evidence="4" id="KW-0133">Cell shape</keyword>
<sequence>MKKQKRHSTHARHPGLDPATGTRRGESIRIIPIKSGRFIINYLSLFGICLFFVLSPIISKVPGSTHPVVKAAFISEAKLPILTGVRSPDITAQGVFVMDMESGSILYDKNPHLPLEPASLTKIMTSLIAMDHFQDDSILKVVNGQSSLGNTADLIKGDELTATDMFYVLLVPSGNDAAVTLAENYPGGYRIFLEKMNQKVAELGLKNTHFVNVSGVESPDHYTTAYDIAMIARNALSRQRFASIVSTKNITIRSLKGHLYPLISTNILLGQPGILGVKTGWTPEAGECLVILAERDGHKILLSLLNSQDRFGEGEKLVN</sequence>
<keyword evidence="2" id="KW-0732">Signal</keyword>
<evidence type="ECO:0000256" key="8">
    <source>
        <dbReference type="PIRSR" id="PIRSR618044-2"/>
    </source>
</evidence>
<dbReference type="InterPro" id="IPR001967">
    <property type="entry name" value="Peptidase_S11_N"/>
</dbReference>
<dbReference type="GO" id="GO:0006508">
    <property type="term" value="P:proteolysis"/>
    <property type="evidence" value="ECO:0007669"/>
    <property type="project" value="InterPro"/>
</dbReference>
<keyword evidence="6" id="KW-0961">Cell wall biogenesis/degradation</keyword>
<evidence type="ECO:0000256" key="9">
    <source>
        <dbReference type="RuleBase" id="RU004016"/>
    </source>
</evidence>
<dbReference type="PRINTS" id="PR00725">
    <property type="entry name" value="DADACBPTASE1"/>
</dbReference>
<evidence type="ECO:0000256" key="2">
    <source>
        <dbReference type="ARBA" id="ARBA00022729"/>
    </source>
</evidence>